<proteinExistence type="predicted"/>
<dbReference type="EMBL" id="SMKR01000259">
    <property type="protein sequence ID" value="TDD13651.1"/>
    <property type="molecule type" value="Genomic_DNA"/>
</dbReference>
<feature type="non-terminal residue" evidence="1">
    <location>
        <position position="1"/>
    </location>
</feature>
<dbReference type="RefSeq" id="WP_132327196.1">
    <property type="nucleotide sequence ID" value="NZ_SMKR01000259.1"/>
</dbReference>
<gene>
    <name evidence="1" type="ORF">E1218_34240</name>
</gene>
<dbReference type="Proteomes" id="UP000295172">
    <property type="component" value="Unassembled WGS sequence"/>
</dbReference>
<dbReference type="Gene3D" id="1.10.10.10">
    <property type="entry name" value="Winged helix-like DNA-binding domain superfamily/Winged helix DNA-binding domain"/>
    <property type="match status" value="1"/>
</dbReference>
<name>A0A4R4W6N7_9ACTN</name>
<evidence type="ECO:0000313" key="1">
    <source>
        <dbReference type="EMBL" id="TDD13651.1"/>
    </source>
</evidence>
<evidence type="ECO:0000313" key="2">
    <source>
        <dbReference type="Proteomes" id="UP000295172"/>
    </source>
</evidence>
<organism evidence="1 2">
    <name type="scientific">Kribbella turkmenica</name>
    <dbReference type="NCBI Taxonomy" id="2530375"/>
    <lineage>
        <taxon>Bacteria</taxon>
        <taxon>Bacillati</taxon>
        <taxon>Actinomycetota</taxon>
        <taxon>Actinomycetes</taxon>
        <taxon>Propionibacteriales</taxon>
        <taxon>Kribbellaceae</taxon>
        <taxon>Kribbella</taxon>
    </lineage>
</organism>
<accession>A0A4R4W6N7</accession>
<sequence length="69" mass="7619">THTLARIRELTATLPDGLTTQDVADHLAVQLRTARRVLKRLERAGLAAPIGSQQHGRTGRPPTVYLIRL</sequence>
<protein>
    <submittedName>
        <fullName evidence="1">HTH domain-containing protein</fullName>
    </submittedName>
</protein>
<dbReference type="InterPro" id="IPR036388">
    <property type="entry name" value="WH-like_DNA-bd_sf"/>
</dbReference>
<dbReference type="SUPFAM" id="SSF46785">
    <property type="entry name" value="Winged helix' DNA-binding domain"/>
    <property type="match status" value="1"/>
</dbReference>
<keyword evidence="2" id="KW-1185">Reference proteome</keyword>
<dbReference type="OrthoDB" id="5441449at2"/>
<dbReference type="InterPro" id="IPR036390">
    <property type="entry name" value="WH_DNA-bd_sf"/>
</dbReference>
<dbReference type="Pfam" id="PF13384">
    <property type="entry name" value="HTH_23"/>
    <property type="match status" value="1"/>
</dbReference>
<reference evidence="1 2" key="1">
    <citation type="submission" date="2019-02" db="EMBL/GenBank/DDBJ databases">
        <title>Draft genome sequences of novel Actinobacteria.</title>
        <authorList>
            <person name="Sahin N."/>
            <person name="Ay H."/>
            <person name="Saygin H."/>
        </authorList>
    </citation>
    <scope>NUCLEOTIDE SEQUENCE [LARGE SCALE GENOMIC DNA]</scope>
    <source>
        <strain evidence="1 2">16K104</strain>
    </source>
</reference>
<dbReference type="AlphaFoldDB" id="A0A4R4W6N7"/>
<comment type="caution">
    <text evidence="1">The sequence shown here is derived from an EMBL/GenBank/DDBJ whole genome shotgun (WGS) entry which is preliminary data.</text>
</comment>